<evidence type="ECO:0000256" key="1">
    <source>
        <dbReference type="ARBA" id="ARBA00022729"/>
    </source>
</evidence>
<dbReference type="GO" id="GO:0004888">
    <property type="term" value="F:transmembrane signaling receptor activity"/>
    <property type="evidence" value="ECO:0007669"/>
    <property type="project" value="TreeGrafter"/>
</dbReference>
<dbReference type="InterPro" id="IPR003598">
    <property type="entry name" value="Ig_sub2"/>
</dbReference>
<dbReference type="Ensembl" id="ENSCHIT00000039562.1">
    <property type="protein sequence ID" value="ENSCHIP00000031689.1"/>
    <property type="gene ID" value="ENSCHIG00000025948.1"/>
</dbReference>
<dbReference type="Bgee" id="ENSCHIG00000025948">
    <property type="expression patterns" value="Expressed in ileum and 2 other cell types or tissues"/>
</dbReference>
<evidence type="ECO:0000256" key="5">
    <source>
        <dbReference type="SAM" id="MobiDB-lite"/>
    </source>
</evidence>
<evidence type="ECO:0000259" key="7">
    <source>
        <dbReference type="PROSITE" id="PS50835"/>
    </source>
</evidence>
<dbReference type="Proteomes" id="UP000291000">
    <property type="component" value="Chromosome 3"/>
</dbReference>
<feature type="chain" id="PRO_5019006184" evidence="6">
    <location>
        <begin position="25"/>
        <end position="360"/>
    </location>
</feature>
<feature type="domain" description="Ig-like" evidence="7">
    <location>
        <begin position="170"/>
        <end position="255"/>
    </location>
</feature>
<keyword evidence="1 6" id="KW-0732">Signal</keyword>
<dbReference type="SUPFAM" id="SSF48726">
    <property type="entry name" value="Immunoglobulin"/>
    <property type="match status" value="2"/>
</dbReference>
<dbReference type="InterPro" id="IPR003599">
    <property type="entry name" value="Ig_sub"/>
</dbReference>
<dbReference type="GO" id="GO:0007166">
    <property type="term" value="P:cell surface receptor signaling pathway"/>
    <property type="evidence" value="ECO:0007669"/>
    <property type="project" value="TreeGrafter"/>
</dbReference>
<keyword evidence="4" id="KW-0393">Immunoglobulin domain</keyword>
<dbReference type="EMBL" id="LWLT01000004">
    <property type="status" value="NOT_ANNOTATED_CDS"/>
    <property type="molecule type" value="Genomic_DNA"/>
</dbReference>
<evidence type="ECO:0000256" key="2">
    <source>
        <dbReference type="ARBA" id="ARBA00022737"/>
    </source>
</evidence>
<dbReference type="GO" id="GO:0009897">
    <property type="term" value="C:external side of plasma membrane"/>
    <property type="evidence" value="ECO:0007669"/>
    <property type="project" value="TreeGrafter"/>
</dbReference>
<dbReference type="SMART" id="SM00409">
    <property type="entry name" value="IG"/>
    <property type="match status" value="2"/>
</dbReference>
<dbReference type="STRING" id="9925.ENSCHIP00000031689"/>
<dbReference type="PROSITE" id="PS50835">
    <property type="entry name" value="IG_LIKE"/>
    <property type="match status" value="2"/>
</dbReference>
<dbReference type="PANTHER" id="PTHR11481:SF71">
    <property type="entry name" value="FC RECEPTOR-LIKE A"/>
    <property type="match status" value="1"/>
</dbReference>
<dbReference type="GO" id="GO:0006955">
    <property type="term" value="P:immune response"/>
    <property type="evidence" value="ECO:0007669"/>
    <property type="project" value="TreeGrafter"/>
</dbReference>
<protein>
    <submittedName>
        <fullName evidence="8">Fc receptor like A</fullName>
    </submittedName>
</protein>
<dbReference type="InterPro" id="IPR036179">
    <property type="entry name" value="Ig-like_dom_sf"/>
</dbReference>
<dbReference type="FunFam" id="2.60.40.10:FF:000217">
    <property type="entry name" value="High affinity immunoglobulin gamma Fc receptor I"/>
    <property type="match status" value="1"/>
</dbReference>
<dbReference type="GO" id="GO:0005737">
    <property type="term" value="C:cytoplasm"/>
    <property type="evidence" value="ECO:0007669"/>
    <property type="project" value="Ensembl"/>
</dbReference>
<dbReference type="SMART" id="SM00408">
    <property type="entry name" value="IGc2"/>
    <property type="match status" value="2"/>
</dbReference>
<dbReference type="Pfam" id="PF13895">
    <property type="entry name" value="Ig_2"/>
    <property type="match status" value="2"/>
</dbReference>
<dbReference type="GeneTree" id="ENSGT01050000244808"/>
<keyword evidence="3" id="KW-1015">Disulfide bond</keyword>
<feature type="signal peptide" evidence="6">
    <location>
        <begin position="1"/>
        <end position="24"/>
    </location>
</feature>
<reference evidence="8" key="2">
    <citation type="submission" date="2025-08" db="UniProtKB">
        <authorList>
            <consortium name="Ensembl"/>
        </authorList>
    </citation>
    <scope>IDENTIFICATION</scope>
</reference>
<evidence type="ECO:0000256" key="6">
    <source>
        <dbReference type="SAM" id="SignalP"/>
    </source>
</evidence>
<accession>A0A452G566</accession>
<keyword evidence="2" id="KW-0677">Repeat</keyword>
<evidence type="ECO:0000313" key="9">
    <source>
        <dbReference type="Proteomes" id="UP000291000"/>
    </source>
</evidence>
<evidence type="ECO:0000256" key="4">
    <source>
        <dbReference type="ARBA" id="ARBA00023319"/>
    </source>
</evidence>
<organism evidence="8 9">
    <name type="scientific">Capra hircus</name>
    <name type="common">Goat</name>
    <dbReference type="NCBI Taxonomy" id="9925"/>
    <lineage>
        <taxon>Eukaryota</taxon>
        <taxon>Metazoa</taxon>
        <taxon>Chordata</taxon>
        <taxon>Craniata</taxon>
        <taxon>Vertebrata</taxon>
        <taxon>Euteleostomi</taxon>
        <taxon>Mammalia</taxon>
        <taxon>Eutheria</taxon>
        <taxon>Laurasiatheria</taxon>
        <taxon>Artiodactyla</taxon>
        <taxon>Ruminantia</taxon>
        <taxon>Pecora</taxon>
        <taxon>Bovidae</taxon>
        <taxon>Caprinae</taxon>
        <taxon>Capra</taxon>
    </lineage>
</organism>
<feature type="domain" description="Ig-like" evidence="7">
    <location>
        <begin position="68"/>
        <end position="162"/>
    </location>
</feature>
<proteinExistence type="predicted"/>
<dbReference type="OMA" id="HHQMGIL"/>
<dbReference type="InterPro" id="IPR013783">
    <property type="entry name" value="Ig-like_fold"/>
</dbReference>
<sequence>MAGVFYFSPALLWAAQMLLAGCHAAASFEALQCEGPASTQESMCHPEDDLTDPKEVRFQVKGYTFSEPIHLIVSYDWLILQSPAKPIFEGDPLVLRCQAWQDWPLTQVTFYRDGAALGPPGPSKEISITVAQKADSGHYHCSAVLRSPGPGSPEAASPVALTVHELFRAPVLRVTPSAEPQEGKPVTLSCQTKLPLQRSAARLLFSFYKDGRTVRSRGPSPEFQIPTASEAHSGSYWCEAATEDNQVWKQSPKLEIRVQGPSSSAAPTALTPAPPQKADAPETTSTKPPEPLPPLPTPSAKDPDSFSLPQGPDPHLYHQMRVLLKQIQDMRVLLGHLVIELRDLSSHLKLETTKGPAKHE</sequence>
<dbReference type="PANTHER" id="PTHR11481">
    <property type="entry name" value="IMMUNOGLOBULIN FC RECEPTOR"/>
    <property type="match status" value="1"/>
</dbReference>
<name>A0A452G566_CAPHI</name>
<dbReference type="InterPro" id="IPR007110">
    <property type="entry name" value="Ig-like_dom"/>
</dbReference>
<keyword evidence="9" id="KW-1185">Reference proteome</keyword>
<dbReference type="AlphaFoldDB" id="A0A452G566"/>
<dbReference type="FunFam" id="2.60.40.10:FF:000651">
    <property type="entry name" value="Fc receptor like 1"/>
    <property type="match status" value="1"/>
</dbReference>
<dbReference type="Gene3D" id="2.60.40.10">
    <property type="entry name" value="Immunoglobulins"/>
    <property type="match status" value="2"/>
</dbReference>
<evidence type="ECO:0000313" key="8">
    <source>
        <dbReference type="Ensembl" id="ENSCHIP00000031689.1"/>
    </source>
</evidence>
<gene>
    <name evidence="8" type="primary">FCRLA</name>
</gene>
<feature type="region of interest" description="Disordered" evidence="5">
    <location>
        <begin position="256"/>
        <end position="313"/>
    </location>
</feature>
<dbReference type="InterPro" id="IPR050488">
    <property type="entry name" value="Ig_Fc_receptor"/>
</dbReference>
<reference evidence="8 9" key="1">
    <citation type="submission" date="2016-04" db="EMBL/GenBank/DDBJ databases">
        <title>Polished mammalian reference genomes with single-molecule sequencing and chromosome conformation capture applied to the Capra hircus genome.</title>
        <authorList>
            <person name="Bickhart D.M."/>
            <person name="Koren S."/>
            <person name="Rosen B."/>
            <person name="Hastie A."/>
            <person name="Liachko I."/>
            <person name="Sullivan S.T."/>
            <person name="Burton J."/>
            <person name="Sayre B.L."/>
            <person name="Huson H.J."/>
            <person name="Lee J."/>
            <person name="Lam E."/>
            <person name="Kelley C.M."/>
            <person name="Hutchison J.L."/>
            <person name="Zhou Y."/>
            <person name="Sun J."/>
            <person name="Crisa A."/>
            <person name="Schwartz J.C."/>
            <person name="Hammond J.A."/>
            <person name="Schroeder S.G."/>
            <person name="Liu G.E."/>
            <person name="Dunham M."/>
            <person name="Shendure J."/>
            <person name="Sonstegard T.S."/>
            <person name="Phillippy A.M."/>
            <person name="Van Tassell C.P."/>
            <person name="Smith T.P."/>
        </authorList>
    </citation>
    <scope>NUCLEOTIDE SEQUENCE [LARGE SCALE GENOMIC DNA]</scope>
</reference>
<reference evidence="8" key="3">
    <citation type="submission" date="2025-09" db="UniProtKB">
        <authorList>
            <consortium name="Ensembl"/>
        </authorList>
    </citation>
    <scope>IDENTIFICATION</scope>
</reference>
<feature type="compositionally biased region" description="Pro residues" evidence="5">
    <location>
        <begin position="288"/>
        <end position="297"/>
    </location>
</feature>
<feature type="compositionally biased region" description="Low complexity" evidence="5">
    <location>
        <begin position="261"/>
        <end position="271"/>
    </location>
</feature>
<evidence type="ECO:0000256" key="3">
    <source>
        <dbReference type="ARBA" id="ARBA00023157"/>
    </source>
</evidence>